<evidence type="ECO:0000313" key="3">
    <source>
        <dbReference type="EMBL" id="PMP78297.1"/>
    </source>
</evidence>
<protein>
    <submittedName>
        <fullName evidence="3">Disulfide bond formation protein DsbA</fullName>
    </submittedName>
</protein>
<name>A0A2J6X2S3_9CHLR</name>
<feature type="chain" id="PRO_5014382781" evidence="1">
    <location>
        <begin position="32"/>
        <end position="156"/>
    </location>
</feature>
<dbReference type="InterPro" id="IPR036249">
    <property type="entry name" value="Thioredoxin-like_sf"/>
</dbReference>
<dbReference type="EMBL" id="PNIQ01000744">
    <property type="protein sequence ID" value="PMP78297.1"/>
    <property type="molecule type" value="Genomic_DNA"/>
</dbReference>
<dbReference type="AlphaFoldDB" id="A0A2J6X2S3"/>
<dbReference type="Pfam" id="PF13462">
    <property type="entry name" value="Thioredoxin_4"/>
    <property type="match status" value="1"/>
</dbReference>
<evidence type="ECO:0000259" key="2">
    <source>
        <dbReference type="Pfam" id="PF13462"/>
    </source>
</evidence>
<reference evidence="3 4" key="1">
    <citation type="submission" date="2018-01" db="EMBL/GenBank/DDBJ databases">
        <title>Metagenomic assembled genomes from two thermal pools in the Uzon Caldera, Kamchatka, Russia.</title>
        <authorList>
            <person name="Wilkins L."/>
            <person name="Ettinger C."/>
        </authorList>
    </citation>
    <scope>NUCLEOTIDE SEQUENCE [LARGE SCALE GENOMIC DNA]</scope>
    <source>
        <strain evidence="3">ZAV-02</strain>
    </source>
</reference>
<sequence>MTYHCSQSKSLHARALILAFCIVLTGCAATANIPTPSPVFDRLPTVTPELPAAPEPTARIIRLGETPLPTPSMTAVPTPLITDSGVLTVSMAQLGLSAEPYAILGDPNAPVTIVEFTDFGCAFCRRYHQLTFSALVTEFVETGKVFYVVKHLPVTS</sequence>
<accession>A0A2J6X2S3</accession>
<organism evidence="3 4">
    <name type="scientific">Chloroflexus aggregans</name>
    <dbReference type="NCBI Taxonomy" id="152260"/>
    <lineage>
        <taxon>Bacteria</taxon>
        <taxon>Bacillati</taxon>
        <taxon>Chloroflexota</taxon>
        <taxon>Chloroflexia</taxon>
        <taxon>Chloroflexales</taxon>
        <taxon>Chloroflexineae</taxon>
        <taxon>Chloroflexaceae</taxon>
        <taxon>Chloroflexus</taxon>
    </lineage>
</organism>
<feature type="signal peptide" evidence="1">
    <location>
        <begin position="1"/>
        <end position="31"/>
    </location>
</feature>
<feature type="non-terminal residue" evidence="3">
    <location>
        <position position="156"/>
    </location>
</feature>
<proteinExistence type="predicted"/>
<comment type="caution">
    <text evidence="3">The sequence shown here is derived from an EMBL/GenBank/DDBJ whole genome shotgun (WGS) entry which is preliminary data.</text>
</comment>
<keyword evidence="1" id="KW-0732">Signal</keyword>
<dbReference type="SUPFAM" id="SSF52833">
    <property type="entry name" value="Thioredoxin-like"/>
    <property type="match status" value="1"/>
</dbReference>
<gene>
    <name evidence="3" type="ORF">C0184_11170</name>
</gene>
<evidence type="ECO:0000256" key="1">
    <source>
        <dbReference type="SAM" id="SignalP"/>
    </source>
</evidence>
<dbReference type="InterPro" id="IPR012336">
    <property type="entry name" value="Thioredoxin-like_fold"/>
</dbReference>
<dbReference type="Gene3D" id="3.40.30.10">
    <property type="entry name" value="Glutaredoxin"/>
    <property type="match status" value="1"/>
</dbReference>
<evidence type="ECO:0000313" key="4">
    <source>
        <dbReference type="Proteomes" id="UP000243376"/>
    </source>
</evidence>
<feature type="domain" description="Thioredoxin-like fold" evidence="2">
    <location>
        <begin position="102"/>
        <end position="153"/>
    </location>
</feature>
<dbReference type="Proteomes" id="UP000243376">
    <property type="component" value="Unassembled WGS sequence"/>
</dbReference>